<gene>
    <name evidence="2" type="ORF">L3Y34_005379</name>
</gene>
<evidence type="ECO:0000313" key="2">
    <source>
        <dbReference type="EMBL" id="ULT97519.1"/>
    </source>
</evidence>
<dbReference type="Proteomes" id="UP000827892">
    <property type="component" value="Chromosome IV"/>
</dbReference>
<accession>A0AAE9AEB2</accession>
<sequence>MADTDEFSATGGEDRGNVSKRQLSVSKRKAISHYQAVRTSQTHLQNNGSVPKQVLHHRNQVLEKFGPISVSTSHLHPNREPI</sequence>
<evidence type="ECO:0000313" key="3">
    <source>
        <dbReference type="Proteomes" id="UP000827892"/>
    </source>
</evidence>
<evidence type="ECO:0000256" key="1">
    <source>
        <dbReference type="SAM" id="MobiDB-lite"/>
    </source>
</evidence>
<organism evidence="2 3">
    <name type="scientific">Caenorhabditis briggsae</name>
    <dbReference type="NCBI Taxonomy" id="6238"/>
    <lineage>
        <taxon>Eukaryota</taxon>
        <taxon>Metazoa</taxon>
        <taxon>Ecdysozoa</taxon>
        <taxon>Nematoda</taxon>
        <taxon>Chromadorea</taxon>
        <taxon>Rhabditida</taxon>
        <taxon>Rhabditina</taxon>
        <taxon>Rhabditomorpha</taxon>
        <taxon>Rhabditoidea</taxon>
        <taxon>Rhabditidae</taxon>
        <taxon>Peloderinae</taxon>
        <taxon>Caenorhabditis</taxon>
    </lineage>
</organism>
<name>A0AAE9AEB2_CAEBR</name>
<protein>
    <submittedName>
        <fullName evidence="2">Uncharacterized protein</fullName>
    </submittedName>
</protein>
<proteinExistence type="predicted"/>
<dbReference type="AlphaFoldDB" id="A0AAE9AEB2"/>
<feature type="region of interest" description="Disordered" evidence="1">
    <location>
        <begin position="1"/>
        <end position="32"/>
    </location>
</feature>
<reference evidence="2 3" key="1">
    <citation type="submission" date="2022-05" db="EMBL/GenBank/DDBJ databases">
        <title>Chromosome-level reference genomes for two strains of Caenorhabditis briggsae: an improved platform for comparative genomics.</title>
        <authorList>
            <person name="Stevens L."/>
            <person name="Andersen E.C."/>
        </authorList>
    </citation>
    <scope>NUCLEOTIDE SEQUENCE [LARGE SCALE GENOMIC DNA]</scope>
    <source>
        <strain evidence="2">QX1410_ONT</strain>
        <tissue evidence="2">Whole-organism</tissue>
    </source>
</reference>
<dbReference type="EMBL" id="CP090894">
    <property type="protein sequence ID" value="ULT97519.1"/>
    <property type="molecule type" value="Genomic_DNA"/>
</dbReference>